<comment type="similarity">
    <text evidence="14">Belongs to the peroxidase family.</text>
</comment>
<accession>A0AA88RNK5</accession>
<feature type="binding site" evidence="11">
    <location>
        <position position="63"/>
    </location>
    <ligand>
        <name>Ca(2+)</name>
        <dbReference type="ChEBI" id="CHEBI:29108"/>
        <label>1</label>
    </ligand>
</feature>
<dbReference type="EMBL" id="JAVXUO010000389">
    <property type="protein sequence ID" value="KAK2992677.1"/>
    <property type="molecule type" value="Genomic_DNA"/>
</dbReference>
<dbReference type="GO" id="GO:0046872">
    <property type="term" value="F:metal ion binding"/>
    <property type="evidence" value="ECO:0007669"/>
    <property type="project" value="UniProtKB-KW"/>
</dbReference>
<dbReference type="GO" id="GO:0006979">
    <property type="term" value="P:response to oxidative stress"/>
    <property type="evidence" value="ECO:0007669"/>
    <property type="project" value="InterPro"/>
</dbReference>
<keyword evidence="11" id="KW-0106">Calcium</keyword>
<comment type="catalytic activity">
    <reaction evidence="1">
        <text>2 a phenolic donor + H2O2 = 2 a phenolic radical donor + 2 H2O</text>
        <dbReference type="Rhea" id="RHEA:56136"/>
        <dbReference type="ChEBI" id="CHEBI:15377"/>
        <dbReference type="ChEBI" id="CHEBI:16240"/>
        <dbReference type="ChEBI" id="CHEBI:139520"/>
        <dbReference type="ChEBI" id="CHEBI:139521"/>
        <dbReference type="EC" id="1.11.1.7"/>
    </reaction>
</comment>
<evidence type="ECO:0000256" key="12">
    <source>
        <dbReference type="PIRSR" id="PIRSR600823-4"/>
    </source>
</evidence>
<feature type="domain" description="Plant heme peroxidase family profile" evidence="15">
    <location>
        <begin position="21"/>
        <end position="271"/>
    </location>
</feature>
<dbReference type="GO" id="GO:0042744">
    <property type="term" value="P:hydrogen peroxide catabolic process"/>
    <property type="evidence" value="ECO:0007669"/>
    <property type="project" value="InterPro"/>
</dbReference>
<keyword evidence="8" id="KW-0408">Iron</keyword>
<dbReference type="EC" id="1.11.1.7" evidence="3"/>
<evidence type="ECO:0000256" key="1">
    <source>
        <dbReference type="ARBA" id="ARBA00000189"/>
    </source>
</evidence>
<evidence type="ECO:0000256" key="10">
    <source>
        <dbReference type="PIRSR" id="PIRSR600823-1"/>
    </source>
</evidence>
<dbReference type="GO" id="GO:0140825">
    <property type="term" value="F:lactoperoxidase activity"/>
    <property type="evidence" value="ECO:0007669"/>
    <property type="project" value="UniProtKB-EC"/>
</dbReference>
<feature type="disulfide bond" evidence="13">
    <location>
        <begin position="116"/>
        <end position="267"/>
    </location>
</feature>
<evidence type="ECO:0000256" key="14">
    <source>
        <dbReference type="RuleBase" id="RU004241"/>
    </source>
</evidence>
<feature type="binding site" evidence="11">
    <location>
        <position position="84"/>
    </location>
    <ligand>
        <name>Ca(2+)</name>
        <dbReference type="ChEBI" id="CHEBI:29108"/>
        <label>1</label>
    </ligand>
</feature>
<evidence type="ECO:0000256" key="11">
    <source>
        <dbReference type="PIRSR" id="PIRSR600823-3"/>
    </source>
</evidence>
<dbReference type="AlphaFoldDB" id="A0AA88RNK5"/>
<evidence type="ECO:0000256" key="9">
    <source>
        <dbReference type="ARBA" id="ARBA00023157"/>
    </source>
</evidence>
<dbReference type="PANTHER" id="PTHR31235">
    <property type="entry name" value="PEROXIDASE 25-RELATED"/>
    <property type="match status" value="1"/>
</dbReference>
<protein>
    <recommendedName>
        <fullName evidence="3">peroxidase</fullName>
        <ecNumber evidence="3">1.11.1.7</ecNumber>
    </recommendedName>
</protein>
<evidence type="ECO:0000256" key="5">
    <source>
        <dbReference type="ARBA" id="ARBA00022617"/>
    </source>
</evidence>
<evidence type="ECO:0000256" key="13">
    <source>
        <dbReference type="PIRSR" id="PIRSR600823-5"/>
    </source>
</evidence>
<proteinExistence type="inferred from homology"/>
<dbReference type="SUPFAM" id="SSF48113">
    <property type="entry name" value="Heme-dependent peroxidases"/>
    <property type="match status" value="1"/>
</dbReference>
<dbReference type="InterPro" id="IPR000823">
    <property type="entry name" value="Peroxidase_pln"/>
</dbReference>
<keyword evidence="7" id="KW-0560">Oxidoreductase</keyword>
<feature type="binding site" evidence="11">
    <location>
        <position position="68"/>
    </location>
    <ligand>
        <name>Ca(2+)</name>
        <dbReference type="ChEBI" id="CHEBI:29108"/>
        <label>1</label>
    </ligand>
</feature>
<evidence type="ECO:0000259" key="15">
    <source>
        <dbReference type="PROSITE" id="PS50873"/>
    </source>
</evidence>
<feature type="active site" description="Proton acceptor" evidence="10">
    <location>
        <position position="62"/>
    </location>
</feature>
<feature type="binding site" evidence="11">
    <location>
        <position position="191"/>
    </location>
    <ligand>
        <name>Ca(2+)</name>
        <dbReference type="ChEBI" id="CHEBI:29108"/>
        <label>2</label>
    </ligand>
</feature>
<dbReference type="Proteomes" id="UP001187471">
    <property type="component" value="Unassembled WGS sequence"/>
</dbReference>
<reference evidence="16" key="1">
    <citation type="submission" date="2022-12" db="EMBL/GenBank/DDBJ databases">
        <title>Draft genome assemblies for two species of Escallonia (Escalloniales).</title>
        <authorList>
            <person name="Chanderbali A."/>
            <person name="Dervinis C."/>
            <person name="Anghel I."/>
            <person name="Soltis D."/>
            <person name="Soltis P."/>
            <person name="Zapata F."/>
        </authorList>
    </citation>
    <scope>NUCLEOTIDE SEQUENCE</scope>
    <source>
        <strain evidence="16">UCBG92.1500</strain>
        <tissue evidence="16">Leaf</tissue>
    </source>
</reference>
<feature type="binding site" evidence="11">
    <location>
        <position position="72"/>
    </location>
    <ligand>
        <name>Ca(2+)</name>
        <dbReference type="ChEBI" id="CHEBI:29108"/>
        <label>1</label>
    </ligand>
</feature>
<keyword evidence="17" id="KW-1185">Reference proteome</keyword>
<comment type="cofactor">
    <cofactor evidence="11">
        <name>Ca(2+)</name>
        <dbReference type="ChEBI" id="CHEBI:29108"/>
    </cofactor>
    <text evidence="11">Binds 2 calcium ions per subunit.</text>
</comment>
<feature type="binding site" evidence="11">
    <location>
        <position position="200"/>
    </location>
    <ligand>
        <name>Ca(2+)</name>
        <dbReference type="ChEBI" id="CHEBI:29108"/>
        <label>2</label>
    </ligand>
</feature>
<feature type="site" description="Transition state stabilizer" evidence="12">
    <location>
        <position position="58"/>
    </location>
</feature>
<evidence type="ECO:0000256" key="6">
    <source>
        <dbReference type="ARBA" id="ARBA00022723"/>
    </source>
</evidence>
<dbReference type="GO" id="GO:0020037">
    <property type="term" value="F:heme binding"/>
    <property type="evidence" value="ECO:0007669"/>
    <property type="project" value="InterPro"/>
</dbReference>
<feature type="binding site" evidence="11">
    <location>
        <position position="70"/>
    </location>
    <ligand>
        <name>Ca(2+)</name>
        <dbReference type="ChEBI" id="CHEBI:29108"/>
        <label>1</label>
    </ligand>
</feature>
<keyword evidence="4" id="KW-0575">Peroxidase</keyword>
<sequence>MLWGFLANQVLRAVRVCNGGQLKMMYYRRSCPSVHFIARNITWSNVAANPSLAAKLLRLHYHDCFVRGCDASILLDSTQNSTAEKAALPNRSLSGYDVIDEIKTKLEEECPGVVSCADIVALAARDAVSFQIDYLIKIVLTMFTDFMLIRVRLNNFTGHGDTDPSLNPDYAATLRTICPLPLNPNTTVDMDPDQSSLSFDSHYFKALNQKKGLFVSDAALLTDPNSAQIAQVLQNGPIFLARFAYSVKKMGGVGILSEGDGEVRQNCRVVNV</sequence>
<comment type="caution">
    <text evidence="16">The sequence shown here is derived from an EMBL/GenBank/DDBJ whole genome shotgun (WGS) entry which is preliminary data.</text>
</comment>
<dbReference type="Pfam" id="PF00141">
    <property type="entry name" value="peroxidase"/>
    <property type="match status" value="2"/>
</dbReference>
<dbReference type="PROSITE" id="PS50873">
    <property type="entry name" value="PEROXIDASE_4"/>
    <property type="match status" value="1"/>
</dbReference>
<name>A0AA88RNK5_9ASTE</name>
<evidence type="ECO:0000256" key="2">
    <source>
        <dbReference type="ARBA" id="ARBA00001970"/>
    </source>
</evidence>
<dbReference type="CDD" id="cd00693">
    <property type="entry name" value="secretory_peroxidase"/>
    <property type="match status" value="1"/>
</dbReference>
<evidence type="ECO:0000256" key="8">
    <source>
        <dbReference type="ARBA" id="ARBA00023004"/>
    </source>
</evidence>
<keyword evidence="9 13" id="KW-1015">Disulfide bond</keyword>
<dbReference type="PRINTS" id="PR00461">
    <property type="entry name" value="PLPEROXIDASE"/>
</dbReference>
<evidence type="ECO:0000256" key="4">
    <source>
        <dbReference type="ARBA" id="ARBA00022559"/>
    </source>
</evidence>
<evidence type="ECO:0000313" key="16">
    <source>
        <dbReference type="EMBL" id="KAK2992677.1"/>
    </source>
</evidence>
<evidence type="ECO:0000256" key="7">
    <source>
        <dbReference type="ARBA" id="ARBA00023002"/>
    </source>
</evidence>
<gene>
    <name evidence="16" type="ORF">RJ640_014927</name>
</gene>
<evidence type="ECO:0000313" key="17">
    <source>
        <dbReference type="Proteomes" id="UP001187471"/>
    </source>
</evidence>
<feature type="disulfide bond" evidence="13">
    <location>
        <begin position="64"/>
        <end position="69"/>
    </location>
</feature>
<feature type="binding site" evidence="11">
    <location>
        <position position="66"/>
    </location>
    <ligand>
        <name>Ca(2+)</name>
        <dbReference type="ChEBI" id="CHEBI:29108"/>
        <label>1</label>
    </ligand>
</feature>
<organism evidence="16 17">
    <name type="scientific">Escallonia rubra</name>
    <dbReference type="NCBI Taxonomy" id="112253"/>
    <lineage>
        <taxon>Eukaryota</taxon>
        <taxon>Viridiplantae</taxon>
        <taxon>Streptophyta</taxon>
        <taxon>Embryophyta</taxon>
        <taxon>Tracheophyta</taxon>
        <taxon>Spermatophyta</taxon>
        <taxon>Magnoliopsida</taxon>
        <taxon>eudicotyledons</taxon>
        <taxon>Gunneridae</taxon>
        <taxon>Pentapetalae</taxon>
        <taxon>asterids</taxon>
        <taxon>campanulids</taxon>
        <taxon>Escalloniales</taxon>
        <taxon>Escalloniaceae</taxon>
        <taxon>Escallonia</taxon>
    </lineage>
</organism>
<dbReference type="Gene3D" id="1.10.520.10">
    <property type="match status" value="2"/>
</dbReference>
<dbReference type="InterPro" id="IPR010255">
    <property type="entry name" value="Haem_peroxidase_sf"/>
</dbReference>
<dbReference type="InterPro" id="IPR002016">
    <property type="entry name" value="Haem_peroxidase"/>
</dbReference>
<dbReference type="Gene3D" id="1.10.420.10">
    <property type="entry name" value="Peroxidase, domain 2"/>
    <property type="match status" value="1"/>
</dbReference>
<keyword evidence="5" id="KW-0349">Heme</keyword>
<comment type="cofactor">
    <cofactor evidence="2">
        <name>heme b</name>
        <dbReference type="ChEBI" id="CHEBI:60344"/>
    </cofactor>
</comment>
<feature type="disulfide bond" evidence="13">
    <location>
        <begin position="31"/>
        <end position="110"/>
    </location>
</feature>
<evidence type="ECO:0000256" key="3">
    <source>
        <dbReference type="ARBA" id="ARBA00012313"/>
    </source>
</evidence>
<keyword evidence="6 11" id="KW-0479">Metal-binding</keyword>
<dbReference type="PRINTS" id="PR00458">
    <property type="entry name" value="PEROXIDASE"/>
</dbReference>
<dbReference type="InterPro" id="IPR033905">
    <property type="entry name" value="Secretory_peroxidase"/>
</dbReference>